<evidence type="ECO:0000313" key="21">
    <source>
        <dbReference type="RefSeq" id="XP_013398421.1"/>
    </source>
</evidence>
<dbReference type="PROSITE" id="PS51698">
    <property type="entry name" value="U_BOX"/>
    <property type="match status" value="1"/>
</dbReference>
<dbReference type="EC" id="2.3.2.27" evidence="6"/>
<dbReference type="FunFam" id="3.30.40.10:FF:000060">
    <property type="entry name" value="ubiquitin conjugation factor E4 B"/>
    <property type="match status" value="1"/>
</dbReference>
<evidence type="ECO:0000256" key="3">
    <source>
        <dbReference type="ARBA" id="ARBA00004496"/>
    </source>
</evidence>
<dbReference type="Pfam" id="PF10408">
    <property type="entry name" value="Ufd2P_core"/>
    <property type="match status" value="1"/>
</dbReference>
<sequence>MSRMSGPDLKNNPFTALFPSVLDAQQFAAGVKDALATSDQDISESIFSDQGKAEEVVHLNNLIERIFLITLDQTCTSDKFRPAKAVFMAEFQLTLGGQDWLDLEILETCLFERLVFEEPDKHIVKTSKTGEPDRTVTEGRVLFYLYYAYVRAVQETKKIEDESYLSFVTVIKDIIIRNGKTSLQTAPLFVGQDPGQQFLDIFMEEHRNSDSEIMMEFLELVASEIDSHQEDGSLAQILRPVLDQVTTTFHKELGLNNPRTFDFVEFVLFMTRTECLGKVFMDYTTPRDIKTAKNFEMSLLGCTLSISCIPENPQGPFQFFTEPSTMRPSEVEMTMHSLWQPIAILNEKVHKMIYNLLKLSEELKHRTLEWLGNCLTANQGRAKLWSNHLPPELLNRMYCSDGFFINLCAVLLRLCKPFCAAQSPKLLKIQLSYCAVEMKTVEEGRERNMHLKGLNKETSLIPPPEGSVPYPGEDKFNFLTECFMMTHYCLHLGIHVIHEKFMRLNQEMGQLEGAYRDLVNSGAEGSAIGRQLKDRFEKRMSMFQCVRAALLEPQIVQMSLQLHVASATLLVNLAAGGVESFLQEICFPLPDPVPDVLTVVPEFLVENMVDLVVFIRRFRDETFEIIGGDISHFASLILVFMGSPQRMKNPHLRAKLAQTLENLMPVQNEMKAGLIANYHREQLFVKHPLIQHLAETLLHVFVSIEMTGQAVQFEQKFNYRRPMYKILDYIWNIEIHHEALKRLSAHAEEHIEDSDAPLFLRFINLLVNDATFLLDEALMYMSQIKEQQEEKDSGAWQNLPEDQQREKESNLQQLTMLSRFHNLMSRDTIHILELLTRDIQTLFIHNIMVDRIAAMLNYFLIHLVGPKKKNLKVKNFEEFEFKPQLIVSDICQIYLNLGSHEAFCLAVTADGRSYSPDLLPQAERVLQRIGKPVQMISEFAGLAEEIKSVASQQKEEEELLGDVPEEFQDAIMGTVMKDPVILPSGQVVDRSTIARHLLSDQTDPFNRSPLTMEMLKPHDELREKIKLWIQDNKK</sequence>
<dbReference type="InterPro" id="IPR013083">
    <property type="entry name" value="Znf_RING/FYVE/PHD"/>
</dbReference>
<dbReference type="FunCoup" id="A0A1S3IKK3">
    <property type="interactions" value="3232"/>
</dbReference>
<evidence type="ECO:0000256" key="15">
    <source>
        <dbReference type="ARBA" id="ARBA00056267"/>
    </source>
</evidence>
<dbReference type="PANTHER" id="PTHR13931:SF16">
    <property type="entry name" value="UBIQUITIN CONJUGATION FACTOR E4 A"/>
    <property type="match status" value="1"/>
</dbReference>
<organism evidence="20 21">
    <name type="scientific">Lingula anatina</name>
    <name type="common">Brachiopod</name>
    <name type="synonym">Lingula unguis</name>
    <dbReference type="NCBI Taxonomy" id="7574"/>
    <lineage>
        <taxon>Eukaryota</taxon>
        <taxon>Metazoa</taxon>
        <taxon>Spiralia</taxon>
        <taxon>Lophotrochozoa</taxon>
        <taxon>Brachiopoda</taxon>
        <taxon>Linguliformea</taxon>
        <taxon>Lingulata</taxon>
        <taxon>Lingulida</taxon>
        <taxon>Linguloidea</taxon>
        <taxon>Lingulidae</taxon>
        <taxon>Lingula</taxon>
    </lineage>
</organism>
<evidence type="ECO:0000256" key="1">
    <source>
        <dbReference type="ARBA" id="ARBA00000900"/>
    </source>
</evidence>
<comment type="function">
    <text evidence="15">Ubiquitin-protein ligase that probably functions as an E3 ligase in conjunction with specific E1 and E2 ligases. May also function as an E4 ligase mediating the assembly of polyubiquitin chains on substrates ubiquitinated by another E3 ubiquitin ligase. May regulate myosin assembly in striated muscles together with STUB1 and VCP/p97 by targeting myosin chaperone UNC45B for proteasomal degradation.</text>
</comment>
<dbReference type="PANTHER" id="PTHR13931">
    <property type="entry name" value="UBIQUITINATION FACTOR E4"/>
    <property type="match status" value="1"/>
</dbReference>
<comment type="function">
    <text evidence="13">Ubiquitin-protein ligase that probably functions as an E3 ligase in conjunction with specific E1 and E2 ligases. May also function as an E4 ligase mediating the assembly of polyubiquitin chains on substrates ubiquitinated by another E3 ubiquitin ligase. Mediates 'Lys-48'-linked polyubiquitination of substrates.</text>
</comment>
<dbReference type="InterPro" id="IPR003613">
    <property type="entry name" value="Ubox_domain"/>
</dbReference>
<evidence type="ECO:0000256" key="11">
    <source>
        <dbReference type="ARBA" id="ARBA00022990"/>
    </source>
</evidence>
<evidence type="ECO:0000256" key="13">
    <source>
        <dbReference type="ARBA" id="ARBA00037624"/>
    </source>
</evidence>
<dbReference type="GeneID" id="106164917"/>
<dbReference type="GO" id="GO:0006511">
    <property type="term" value="P:ubiquitin-dependent protein catabolic process"/>
    <property type="evidence" value="ECO:0007669"/>
    <property type="project" value="InterPro"/>
</dbReference>
<dbReference type="KEGG" id="lak:106164917"/>
<dbReference type="AlphaFoldDB" id="A0A1S3IKK3"/>
<comment type="similarity">
    <text evidence="5">Belongs to the ubiquitin conjugation factor E4 family.</text>
</comment>
<dbReference type="InParanoid" id="A0A1S3IKK3"/>
<keyword evidence="7" id="KW-0963">Cytoplasm</keyword>
<reference evidence="21" key="1">
    <citation type="submission" date="2025-08" db="UniProtKB">
        <authorList>
            <consortium name="RefSeq"/>
        </authorList>
    </citation>
    <scope>IDENTIFICATION</scope>
    <source>
        <tissue evidence="21">Gonads</tissue>
    </source>
</reference>
<dbReference type="InterPro" id="IPR045132">
    <property type="entry name" value="UBE4"/>
</dbReference>
<dbReference type="RefSeq" id="XP_013398421.1">
    <property type="nucleotide sequence ID" value="XM_013542967.1"/>
</dbReference>
<evidence type="ECO:0000256" key="7">
    <source>
        <dbReference type="ARBA" id="ARBA00022490"/>
    </source>
</evidence>
<evidence type="ECO:0000256" key="4">
    <source>
        <dbReference type="ARBA" id="ARBA00004906"/>
    </source>
</evidence>
<keyword evidence="12" id="KW-0539">Nucleus</keyword>
<dbReference type="SMART" id="SM00504">
    <property type="entry name" value="Ubox"/>
    <property type="match status" value="1"/>
</dbReference>
<comment type="pathway">
    <text evidence="4">Protein modification; protein ubiquitination.</text>
</comment>
<dbReference type="InterPro" id="IPR019474">
    <property type="entry name" value="Ub_conjug_fac_E4_core"/>
</dbReference>
<keyword evidence="11" id="KW-0007">Acetylation</keyword>
<dbReference type="GO" id="GO:0000209">
    <property type="term" value="P:protein polyubiquitination"/>
    <property type="evidence" value="ECO:0007669"/>
    <property type="project" value="TreeGrafter"/>
</dbReference>
<dbReference type="GO" id="GO:0034450">
    <property type="term" value="F:ubiquitin-ubiquitin ligase activity"/>
    <property type="evidence" value="ECO:0007669"/>
    <property type="project" value="InterPro"/>
</dbReference>
<dbReference type="Gene3D" id="3.30.40.10">
    <property type="entry name" value="Zinc/RING finger domain, C3HC4 (zinc finger)"/>
    <property type="match status" value="1"/>
</dbReference>
<dbReference type="GO" id="GO:0000151">
    <property type="term" value="C:ubiquitin ligase complex"/>
    <property type="evidence" value="ECO:0007669"/>
    <property type="project" value="InterPro"/>
</dbReference>
<dbReference type="GO" id="GO:0036503">
    <property type="term" value="P:ERAD pathway"/>
    <property type="evidence" value="ECO:0007669"/>
    <property type="project" value="InterPro"/>
</dbReference>
<keyword evidence="20" id="KW-1185">Reference proteome</keyword>
<dbReference type="GO" id="GO:0005634">
    <property type="term" value="C:nucleus"/>
    <property type="evidence" value="ECO:0007669"/>
    <property type="project" value="UniProtKB-SubCell"/>
</dbReference>
<keyword evidence="10" id="KW-0833">Ubl conjugation pathway</keyword>
<evidence type="ECO:0000256" key="2">
    <source>
        <dbReference type="ARBA" id="ARBA00004123"/>
    </source>
</evidence>
<name>A0A1S3IKK3_LINAN</name>
<comment type="subcellular location">
    <subcellularLocation>
        <location evidence="3">Cytoplasm</location>
    </subcellularLocation>
    <subcellularLocation>
        <location evidence="2">Nucleus</location>
    </subcellularLocation>
</comment>
<comment type="catalytic activity">
    <reaction evidence="1">
        <text>S-ubiquitinyl-[E2 ubiquitin-conjugating enzyme]-L-cysteine + [acceptor protein]-L-lysine = [E2 ubiquitin-conjugating enzyme]-L-cysteine + N(6)-ubiquitinyl-[acceptor protein]-L-lysine.</text>
        <dbReference type="EC" id="2.3.2.27"/>
    </reaction>
</comment>
<evidence type="ECO:0000256" key="6">
    <source>
        <dbReference type="ARBA" id="ARBA00012483"/>
    </source>
</evidence>
<evidence type="ECO:0000256" key="14">
    <source>
        <dbReference type="ARBA" id="ARBA00040077"/>
    </source>
</evidence>
<evidence type="ECO:0000256" key="10">
    <source>
        <dbReference type="ARBA" id="ARBA00022786"/>
    </source>
</evidence>
<accession>A0A1S3IKK3</accession>
<feature type="domain" description="U-box" evidence="19">
    <location>
        <begin position="962"/>
        <end position="1034"/>
    </location>
</feature>
<dbReference type="Pfam" id="PF04564">
    <property type="entry name" value="U-box"/>
    <property type="match status" value="1"/>
</dbReference>
<dbReference type="CDD" id="cd16658">
    <property type="entry name" value="RING-Ubox_UBE4B"/>
    <property type="match status" value="1"/>
</dbReference>
<evidence type="ECO:0000256" key="9">
    <source>
        <dbReference type="ARBA" id="ARBA00022679"/>
    </source>
</evidence>
<evidence type="ECO:0000256" key="16">
    <source>
        <dbReference type="ARBA" id="ARBA00072779"/>
    </source>
</evidence>
<dbReference type="Proteomes" id="UP000085678">
    <property type="component" value="Unplaced"/>
</dbReference>
<dbReference type="STRING" id="7574.A0A1S3IKK3"/>
<evidence type="ECO:0000256" key="12">
    <source>
        <dbReference type="ARBA" id="ARBA00023242"/>
    </source>
</evidence>
<keyword evidence="9" id="KW-0808">Transferase</keyword>
<evidence type="ECO:0000256" key="18">
    <source>
        <dbReference type="ARBA" id="ARBA00083610"/>
    </source>
</evidence>
<dbReference type="UniPathway" id="UPA00143"/>
<dbReference type="GO" id="GO:0005737">
    <property type="term" value="C:cytoplasm"/>
    <property type="evidence" value="ECO:0007669"/>
    <property type="project" value="UniProtKB-SubCell"/>
</dbReference>
<evidence type="ECO:0000259" key="19">
    <source>
        <dbReference type="PROSITE" id="PS51698"/>
    </source>
</evidence>
<gene>
    <name evidence="21" type="primary">LOC106164917</name>
</gene>
<evidence type="ECO:0000256" key="17">
    <source>
        <dbReference type="ARBA" id="ARBA00081821"/>
    </source>
</evidence>
<evidence type="ECO:0000313" key="20">
    <source>
        <dbReference type="Proteomes" id="UP000085678"/>
    </source>
</evidence>
<proteinExistence type="inferred from homology"/>
<protein>
    <recommendedName>
        <fullName evidence="14">Ubiquitin conjugation factor E4 A</fullName>
        <ecNumber evidence="6">2.3.2.27</ecNumber>
    </recommendedName>
    <alternativeName>
        <fullName evidence="18">RING-type E3 ubiquitin transferase E4 B</fullName>
    </alternativeName>
    <alternativeName>
        <fullName evidence="16">Ubiquitin conjugation factor E4 B</fullName>
    </alternativeName>
    <alternativeName>
        <fullName evidence="17">Ubiquitin fusion degradation protein 2</fullName>
    </alternativeName>
</protein>
<dbReference type="OrthoDB" id="20295at2759"/>
<evidence type="ECO:0000256" key="5">
    <source>
        <dbReference type="ARBA" id="ARBA00007434"/>
    </source>
</evidence>
<dbReference type="SUPFAM" id="SSF57850">
    <property type="entry name" value="RING/U-box"/>
    <property type="match status" value="1"/>
</dbReference>
<evidence type="ECO:0000256" key="8">
    <source>
        <dbReference type="ARBA" id="ARBA00022553"/>
    </source>
</evidence>
<keyword evidence="8" id="KW-0597">Phosphoprotein</keyword>